<evidence type="ECO:0000313" key="3">
    <source>
        <dbReference type="Proteomes" id="UP000245639"/>
    </source>
</evidence>
<organism evidence="2 3">
    <name type="scientific">Actinomycetospora cinnamomea</name>
    <dbReference type="NCBI Taxonomy" id="663609"/>
    <lineage>
        <taxon>Bacteria</taxon>
        <taxon>Bacillati</taxon>
        <taxon>Actinomycetota</taxon>
        <taxon>Actinomycetes</taxon>
        <taxon>Pseudonocardiales</taxon>
        <taxon>Pseudonocardiaceae</taxon>
        <taxon>Actinomycetospora</taxon>
    </lineage>
</organism>
<dbReference type="InterPro" id="IPR036249">
    <property type="entry name" value="Thioredoxin-like_sf"/>
</dbReference>
<protein>
    <submittedName>
        <fullName evidence="2">AhpC/TSA family protein</fullName>
    </submittedName>
</protein>
<reference evidence="2 3" key="1">
    <citation type="submission" date="2018-04" db="EMBL/GenBank/DDBJ databases">
        <title>Genomic Encyclopedia of Type Strains, Phase IV (KMG-IV): sequencing the most valuable type-strain genomes for metagenomic binning, comparative biology and taxonomic classification.</title>
        <authorList>
            <person name="Goeker M."/>
        </authorList>
    </citation>
    <scope>NUCLEOTIDE SEQUENCE [LARGE SCALE GENOMIC DNA]</scope>
    <source>
        <strain evidence="2 3">DSM 45771</strain>
    </source>
</reference>
<sequence>MGVPVVSPRRNGGHARAMSPQDFTLPDQAGQDWHLADHRDAATILVFYRGDW</sequence>
<dbReference type="EMBL" id="QEKW01000017">
    <property type="protein sequence ID" value="PVZ04626.1"/>
    <property type="molecule type" value="Genomic_DNA"/>
</dbReference>
<keyword evidence="3" id="KW-1185">Reference proteome</keyword>
<name>A0A2U1EXI7_9PSEU</name>
<proteinExistence type="predicted"/>
<accession>A0A2U1EXI7</accession>
<dbReference type="Gene3D" id="3.40.30.10">
    <property type="entry name" value="Glutaredoxin"/>
    <property type="match status" value="1"/>
</dbReference>
<evidence type="ECO:0000256" key="1">
    <source>
        <dbReference type="SAM" id="MobiDB-lite"/>
    </source>
</evidence>
<dbReference type="SUPFAM" id="SSF52833">
    <property type="entry name" value="Thioredoxin-like"/>
    <property type="match status" value="1"/>
</dbReference>
<evidence type="ECO:0000313" key="2">
    <source>
        <dbReference type="EMBL" id="PVZ04626.1"/>
    </source>
</evidence>
<gene>
    <name evidence="2" type="ORF">C8D89_11779</name>
</gene>
<dbReference type="AlphaFoldDB" id="A0A2U1EXI7"/>
<dbReference type="Proteomes" id="UP000245639">
    <property type="component" value="Unassembled WGS sequence"/>
</dbReference>
<comment type="caution">
    <text evidence="2">The sequence shown here is derived from an EMBL/GenBank/DDBJ whole genome shotgun (WGS) entry which is preliminary data.</text>
</comment>
<feature type="region of interest" description="Disordered" evidence="1">
    <location>
        <begin position="1"/>
        <end position="24"/>
    </location>
</feature>